<dbReference type="OrthoDB" id="9805629at2"/>
<dbReference type="GO" id="GO:0009007">
    <property type="term" value="F:site-specific DNA-methyltransferase (adenine-specific) activity"/>
    <property type="evidence" value="ECO:0007669"/>
    <property type="project" value="UniProtKB-EC"/>
</dbReference>
<comment type="caution">
    <text evidence="7">The sequence shown here is derived from an EMBL/GenBank/DDBJ whole genome shotgun (WGS) entry which is preliminary data.</text>
</comment>
<evidence type="ECO:0000313" key="7">
    <source>
        <dbReference type="EMBL" id="TDR46540.1"/>
    </source>
</evidence>
<reference evidence="7 8" key="1">
    <citation type="submission" date="2019-03" db="EMBL/GenBank/DDBJ databases">
        <title>Genomic Encyclopedia of Type Strains, Phase IV (KMG-IV): sequencing the most valuable type-strain genomes for metagenomic binning, comparative biology and taxonomic classification.</title>
        <authorList>
            <person name="Goeker M."/>
        </authorList>
    </citation>
    <scope>NUCLEOTIDE SEQUENCE [LARGE SCALE GENOMIC DNA]</scope>
    <source>
        <strain evidence="7 8">DSM 21667</strain>
    </source>
</reference>
<protein>
    <recommendedName>
        <fullName evidence="2">site-specific DNA-methyltransferase (adenine-specific)</fullName>
        <ecNumber evidence="2">2.1.1.72</ecNumber>
    </recommendedName>
</protein>
<gene>
    <name evidence="7" type="ORF">DFR29_10372</name>
</gene>
<name>A0A4R6Z4F2_9GAMM</name>
<dbReference type="GO" id="GO:1904047">
    <property type="term" value="F:S-adenosyl-L-methionine binding"/>
    <property type="evidence" value="ECO:0007669"/>
    <property type="project" value="TreeGrafter"/>
</dbReference>
<evidence type="ECO:0000256" key="4">
    <source>
        <dbReference type="ARBA" id="ARBA00022679"/>
    </source>
</evidence>
<dbReference type="Gene3D" id="1.10.1020.10">
    <property type="entry name" value="Adenine-specific Methyltransferase, Domain 2"/>
    <property type="match status" value="1"/>
</dbReference>
<evidence type="ECO:0000256" key="6">
    <source>
        <dbReference type="ARBA" id="ARBA00047942"/>
    </source>
</evidence>
<comment type="similarity">
    <text evidence="1">Belongs to the N(4)/N(6)-methyltransferase family.</text>
</comment>
<dbReference type="InterPro" id="IPR023095">
    <property type="entry name" value="Ade_MeTrfase_dom_2"/>
</dbReference>
<dbReference type="GO" id="GO:0006298">
    <property type="term" value="P:mismatch repair"/>
    <property type="evidence" value="ECO:0007669"/>
    <property type="project" value="TreeGrafter"/>
</dbReference>
<keyword evidence="5" id="KW-0949">S-adenosyl-L-methionine</keyword>
<dbReference type="GO" id="GO:0043565">
    <property type="term" value="F:sequence-specific DNA binding"/>
    <property type="evidence" value="ECO:0007669"/>
    <property type="project" value="TreeGrafter"/>
</dbReference>
<dbReference type="GO" id="GO:0009307">
    <property type="term" value="P:DNA restriction-modification system"/>
    <property type="evidence" value="ECO:0007669"/>
    <property type="project" value="InterPro"/>
</dbReference>
<accession>A0A4R6Z4F2</accession>
<dbReference type="AlphaFoldDB" id="A0A4R6Z4F2"/>
<dbReference type="GO" id="GO:0032259">
    <property type="term" value="P:methylation"/>
    <property type="evidence" value="ECO:0007669"/>
    <property type="project" value="UniProtKB-KW"/>
</dbReference>
<dbReference type="InterPro" id="IPR029063">
    <property type="entry name" value="SAM-dependent_MTases_sf"/>
</dbReference>
<dbReference type="SUPFAM" id="SSF53335">
    <property type="entry name" value="S-adenosyl-L-methionine-dependent methyltransferases"/>
    <property type="match status" value="1"/>
</dbReference>
<dbReference type="PANTHER" id="PTHR30481">
    <property type="entry name" value="DNA ADENINE METHYLASE"/>
    <property type="match status" value="1"/>
</dbReference>
<evidence type="ECO:0000256" key="3">
    <source>
        <dbReference type="ARBA" id="ARBA00022603"/>
    </source>
</evidence>
<dbReference type="PRINTS" id="PR00505">
    <property type="entry name" value="D12N6MTFRASE"/>
</dbReference>
<keyword evidence="3 7" id="KW-0489">Methyltransferase</keyword>
<evidence type="ECO:0000256" key="1">
    <source>
        <dbReference type="ARBA" id="ARBA00006594"/>
    </source>
</evidence>
<keyword evidence="8" id="KW-1185">Reference proteome</keyword>
<organism evidence="7 8">
    <name type="scientific">Tahibacter aquaticus</name>
    <dbReference type="NCBI Taxonomy" id="520092"/>
    <lineage>
        <taxon>Bacteria</taxon>
        <taxon>Pseudomonadati</taxon>
        <taxon>Pseudomonadota</taxon>
        <taxon>Gammaproteobacteria</taxon>
        <taxon>Lysobacterales</taxon>
        <taxon>Rhodanobacteraceae</taxon>
        <taxon>Tahibacter</taxon>
    </lineage>
</organism>
<proteinExistence type="inferred from homology"/>
<sequence length="306" mass="34783">MSRYNTPLRYPGGKQKLAPFVAEIMRENDLEGGHYVEPYAGGAGVAIELLLNGTASQIHLNDSCSAVYSFWKSVLGETEEFCRRISRASLTVREWRRQQAIIASQEEHSALDVGFSLFYLNRVNRSGIVSGGLIGGLAQTGEWKMDARFSRDELIRRVEAIARKKRAIRLRNWDAERFIKEYLPRLPRTSLVYCDPPYFEKADRLYLNHYKPSDHQRIAKVIQKMKLPWMVSYDCAPKILDCYGQRRAFVYGLQYNAAKAYVGTEAFFFSDGLKVSKRSAVPAIDKALSRPGHLMLGQEAAQLMVA</sequence>
<dbReference type="Proteomes" id="UP000295293">
    <property type="component" value="Unassembled WGS sequence"/>
</dbReference>
<dbReference type="RefSeq" id="WP_133817680.1">
    <property type="nucleotide sequence ID" value="NZ_SNZH01000003.1"/>
</dbReference>
<evidence type="ECO:0000313" key="8">
    <source>
        <dbReference type="Proteomes" id="UP000295293"/>
    </source>
</evidence>
<dbReference type="Gene3D" id="3.40.50.150">
    <property type="entry name" value="Vaccinia Virus protein VP39"/>
    <property type="match status" value="1"/>
</dbReference>
<dbReference type="EC" id="2.1.1.72" evidence="2"/>
<dbReference type="InterPro" id="IPR012327">
    <property type="entry name" value="MeTrfase_D12"/>
</dbReference>
<evidence type="ECO:0000256" key="2">
    <source>
        <dbReference type="ARBA" id="ARBA00011900"/>
    </source>
</evidence>
<dbReference type="Pfam" id="PF02086">
    <property type="entry name" value="MethyltransfD12"/>
    <property type="match status" value="1"/>
</dbReference>
<dbReference type="EMBL" id="SNZH01000003">
    <property type="protein sequence ID" value="TDR46540.1"/>
    <property type="molecule type" value="Genomic_DNA"/>
</dbReference>
<comment type="catalytic activity">
    <reaction evidence="6">
        <text>a 2'-deoxyadenosine in DNA + S-adenosyl-L-methionine = an N(6)-methyl-2'-deoxyadenosine in DNA + S-adenosyl-L-homocysteine + H(+)</text>
        <dbReference type="Rhea" id="RHEA:15197"/>
        <dbReference type="Rhea" id="RHEA-COMP:12418"/>
        <dbReference type="Rhea" id="RHEA-COMP:12419"/>
        <dbReference type="ChEBI" id="CHEBI:15378"/>
        <dbReference type="ChEBI" id="CHEBI:57856"/>
        <dbReference type="ChEBI" id="CHEBI:59789"/>
        <dbReference type="ChEBI" id="CHEBI:90615"/>
        <dbReference type="ChEBI" id="CHEBI:90616"/>
        <dbReference type="EC" id="2.1.1.72"/>
    </reaction>
</comment>
<keyword evidence="4" id="KW-0808">Transferase</keyword>
<evidence type="ECO:0000256" key="5">
    <source>
        <dbReference type="ARBA" id="ARBA00022691"/>
    </source>
</evidence>
<dbReference type="PANTHER" id="PTHR30481:SF2">
    <property type="entry name" value="SITE-SPECIFIC DNA-METHYLTRANSFERASE (ADENINE-SPECIFIC)"/>
    <property type="match status" value="1"/>
</dbReference>